<proteinExistence type="predicted"/>
<dbReference type="PRINTS" id="PR00087">
    <property type="entry name" value="LIPOXYGENASE"/>
</dbReference>
<evidence type="ECO:0000313" key="7">
    <source>
        <dbReference type="RefSeq" id="XP_036361589.1"/>
    </source>
</evidence>
<feature type="region of interest" description="Disordered" evidence="4">
    <location>
        <begin position="1"/>
        <end position="30"/>
    </location>
</feature>
<organism evidence="6 7">
    <name type="scientific">Octopus sinensis</name>
    <name type="common">East Asian common octopus</name>
    <dbReference type="NCBI Taxonomy" id="2607531"/>
    <lineage>
        <taxon>Eukaryota</taxon>
        <taxon>Metazoa</taxon>
        <taxon>Spiralia</taxon>
        <taxon>Lophotrochozoa</taxon>
        <taxon>Mollusca</taxon>
        <taxon>Cephalopoda</taxon>
        <taxon>Coleoidea</taxon>
        <taxon>Octopodiformes</taxon>
        <taxon>Octopoda</taxon>
        <taxon>Incirrata</taxon>
        <taxon>Octopodidae</taxon>
        <taxon>Octopus</taxon>
    </lineage>
</organism>
<keyword evidence="2" id="KW-0223">Dioxygenase</keyword>
<accession>A0A7E6F1L8</accession>
<dbReference type="GO" id="GO:0016702">
    <property type="term" value="F:oxidoreductase activity, acting on single donors with incorporation of molecular oxygen, incorporation of two atoms of oxygen"/>
    <property type="evidence" value="ECO:0007669"/>
    <property type="project" value="InterPro"/>
</dbReference>
<dbReference type="Proteomes" id="UP000515154">
    <property type="component" value="Linkage group LG9"/>
</dbReference>
<dbReference type="PANTHER" id="PTHR11771">
    <property type="entry name" value="LIPOXYGENASE"/>
    <property type="match status" value="1"/>
</dbReference>
<protein>
    <submittedName>
        <fullName evidence="7">Polyunsaturated fatty acid lipoxygenase ALOX15B-like</fullName>
    </submittedName>
</protein>
<dbReference type="AlphaFoldDB" id="A0A7E6F1L8"/>
<dbReference type="Gene3D" id="1.20.245.10">
    <property type="entry name" value="Lipoxygenase-1, Domain 5"/>
    <property type="match status" value="2"/>
</dbReference>
<dbReference type="KEGG" id="osn:115215753"/>
<dbReference type="Gene3D" id="3.10.450.60">
    <property type="match status" value="1"/>
</dbReference>
<sequence>MSVPSPAKRGGESQPGLSQPGPSQPGLSQLGLSQLATTGHTHSNYTENLITNFKVYREDKFETGPVEFELSKSYESLKEFREPAGEFVNGSEVGFIDTISIGDSIGNLVEIGIFRWLWPGSHIPISIYPFTRGADPCKAERINEMQKYRDLYKLKYVGGFPLKLETLPRNEKDLIYTIRIGLDVAETDIKELYARLTIWTLEKLDDLNLIYSRSLLPQPKDSLKHWKEDTWFGYQRLNRCNPKLIRLCEEIPSKPGVDEAIMEPVLKGETLEGLIKKKRLFYTDLEILDGVIHRKEYDMCAPIALFMLDSNDDLTPIAIQLQQDKRQGNPVFLPTDDESVWTLAKMWYNMADANYHQCVVHLGLTHMLMQIVIAHMHRNIFPTHPLFKILAPHTYLLMLINDFAFKKLINPGAWVDQTMTIG</sequence>
<keyword evidence="3" id="KW-0560">Oxidoreductase</keyword>
<gene>
    <name evidence="7" type="primary">LOC115215753</name>
</gene>
<dbReference type="GO" id="GO:0034440">
    <property type="term" value="P:lipid oxidation"/>
    <property type="evidence" value="ECO:0007669"/>
    <property type="project" value="InterPro"/>
</dbReference>
<evidence type="ECO:0000256" key="2">
    <source>
        <dbReference type="ARBA" id="ARBA00022964"/>
    </source>
</evidence>
<dbReference type="InterPro" id="IPR020834">
    <property type="entry name" value="LipOase_CS"/>
</dbReference>
<dbReference type="InterPro" id="IPR000907">
    <property type="entry name" value="LipOase"/>
</dbReference>
<dbReference type="PROSITE" id="PS51393">
    <property type="entry name" value="LIPOXYGENASE_3"/>
    <property type="match status" value="1"/>
</dbReference>
<dbReference type="SUPFAM" id="SSF48484">
    <property type="entry name" value="Lipoxigenase"/>
    <property type="match status" value="1"/>
</dbReference>
<evidence type="ECO:0000259" key="5">
    <source>
        <dbReference type="PROSITE" id="PS51393"/>
    </source>
</evidence>
<keyword evidence="6" id="KW-1185">Reference proteome</keyword>
<feature type="domain" description="Lipoxygenase" evidence="5">
    <location>
        <begin position="115"/>
        <end position="422"/>
    </location>
</feature>
<dbReference type="InterPro" id="IPR013819">
    <property type="entry name" value="LipOase_C"/>
</dbReference>
<name>A0A7E6F1L8_9MOLL</name>
<dbReference type="InterPro" id="IPR036226">
    <property type="entry name" value="LipOase_C_sf"/>
</dbReference>
<dbReference type="Pfam" id="PF00305">
    <property type="entry name" value="Lipoxygenase"/>
    <property type="match status" value="1"/>
</dbReference>
<reference evidence="7" key="1">
    <citation type="submission" date="2025-08" db="UniProtKB">
        <authorList>
            <consortium name="RefSeq"/>
        </authorList>
    </citation>
    <scope>IDENTIFICATION</scope>
</reference>
<evidence type="ECO:0000313" key="6">
    <source>
        <dbReference type="Proteomes" id="UP000515154"/>
    </source>
</evidence>
<dbReference type="PROSITE" id="PS00081">
    <property type="entry name" value="LIPOXYGENASE_2"/>
    <property type="match status" value="1"/>
</dbReference>
<keyword evidence="1" id="KW-0479">Metal-binding</keyword>
<dbReference type="RefSeq" id="XP_036361589.1">
    <property type="nucleotide sequence ID" value="XM_036505696.1"/>
</dbReference>
<evidence type="ECO:0000256" key="1">
    <source>
        <dbReference type="ARBA" id="ARBA00022723"/>
    </source>
</evidence>
<evidence type="ECO:0000256" key="4">
    <source>
        <dbReference type="SAM" id="MobiDB-lite"/>
    </source>
</evidence>
<evidence type="ECO:0000256" key="3">
    <source>
        <dbReference type="ARBA" id="ARBA00023002"/>
    </source>
</evidence>
<feature type="compositionally biased region" description="Low complexity" evidence="4">
    <location>
        <begin position="14"/>
        <end position="30"/>
    </location>
</feature>
<dbReference type="GO" id="GO:0046872">
    <property type="term" value="F:metal ion binding"/>
    <property type="evidence" value="ECO:0007669"/>
    <property type="project" value="UniProtKB-KW"/>
</dbReference>